<dbReference type="Proteomes" id="UP000275267">
    <property type="component" value="Unassembled WGS sequence"/>
</dbReference>
<accession>A0A3L6RH09</accession>
<dbReference type="OrthoDB" id="691075at2759"/>
<evidence type="ECO:0000313" key="3">
    <source>
        <dbReference type="Proteomes" id="UP000275267"/>
    </source>
</evidence>
<feature type="region of interest" description="Disordered" evidence="1">
    <location>
        <begin position="309"/>
        <end position="336"/>
    </location>
</feature>
<feature type="compositionally biased region" description="Acidic residues" evidence="1">
    <location>
        <begin position="139"/>
        <end position="149"/>
    </location>
</feature>
<dbReference type="PANTHER" id="PTHR35510">
    <property type="entry name" value="DBH-LIKE MONOOXYGENASE"/>
    <property type="match status" value="1"/>
</dbReference>
<dbReference type="EMBL" id="PQIB02000008">
    <property type="protein sequence ID" value="RLN03764.1"/>
    <property type="molecule type" value="Genomic_DNA"/>
</dbReference>
<comment type="caution">
    <text evidence="2">The sequence shown here is derived from an EMBL/GenBank/DDBJ whole genome shotgun (WGS) entry which is preliminary data.</text>
</comment>
<feature type="region of interest" description="Disordered" evidence="1">
    <location>
        <begin position="209"/>
        <end position="296"/>
    </location>
</feature>
<dbReference type="AlphaFoldDB" id="A0A3L6RH09"/>
<protein>
    <submittedName>
        <fullName evidence="2">Uncharacterized protein</fullName>
    </submittedName>
</protein>
<keyword evidence="3" id="KW-1185">Reference proteome</keyword>
<name>A0A3L6RH09_PANMI</name>
<feature type="compositionally biased region" description="Pro residues" evidence="1">
    <location>
        <begin position="325"/>
        <end position="336"/>
    </location>
</feature>
<feature type="compositionally biased region" description="Basic residues" evidence="1">
    <location>
        <begin position="261"/>
        <end position="271"/>
    </location>
</feature>
<organism evidence="2 3">
    <name type="scientific">Panicum miliaceum</name>
    <name type="common">Proso millet</name>
    <name type="synonym">Broomcorn millet</name>
    <dbReference type="NCBI Taxonomy" id="4540"/>
    <lineage>
        <taxon>Eukaryota</taxon>
        <taxon>Viridiplantae</taxon>
        <taxon>Streptophyta</taxon>
        <taxon>Embryophyta</taxon>
        <taxon>Tracheophyta</taxon>
        <taxon>Spermatophyta</taxon>
        <taxon>Magnoliopsida</taxon>
        <taxon>Liliopsida</taxon>
        <taxon>Poales</taxon>
        <taxon>Poaceae</taxon>
        <taxon>PACMAD clade</taxon>
        <taxon>Panicoideae</taxon>
        <taxon>Panicodae</taxon>
        <taxon>Paniceae</taxon>
        <taxon>Panicinae</taxon>
        <taxon>Panicum</taxon>
        <taxon>Panicum sect. Panicum</taxon>
    </lineage>
</organism>
<evidence type="ECO:0000313" key="2">
    <source>
        <dbReference type="EMBL" id="RLN03764.1"/>
    </source>
</evidence>
<dbReference type="PANTHER" id="PTHR35510:SF2">
    <property type="entry name" value="OS08G0520600 PROTEIN"/>
    <property type="match status" value="1"/>
</dbReference>
<reference evidence="3" key="1">
    <citation type="journal article" date="2019" name="Nat. Commun.">
        <title>The genome of broomcorn millet.</title>
        <authorList>
            <person name="Zou C."/>
            <person name="Miki D."/>
            <person name="Li D."/>
            <person name="Tang Q."/>
            <person name="Xiao L."/>
            <person name="Rajput S."/>
            <person name="Deng P."/>
            <person name="Jia W."/>
            <person name="Huang R."/>
            <person name="Zhang M."/>
            <person name="Sun Y."/>
            <person name="Hu J."/>
            <person name="Fu X."/>
            <person name="Schnable P.S."/>
            <person name="Li F."/>
            <person name="Zhang H."/>
            <person name="Feng B."/>
            <person name="Zhu X."/>
            <person name="Liu R."/>
            <person name="Schnable J.C."/>
            <person name="Zhu J.-K."/>
            <person name="Zhang H."/>
        </authorList>
    </citation>
    <scope>NUCLEOTIDE SEQUENCE [LARGE SCALE GENOMIC DNA]</scope>
</reference>
<gene>
    <name evidence="2" type="ORF">C2845_PM13G22660</name>
</gene>
<feature type="compositionally biased region" description="Low complexity" evidence="1">
    <location>
        <begin position="239"/>
        <end position="255"/>
    </location>
</feature>
<feature type="region of interest" description="Disordered" evidence="1">
    <location>
        <begin position="126"/>
        <end position="149"/>
    </location>
</feature>
<evidence type="ECO:0000256" key="1">
    <source>
        <dbReference type="SAM" id="MobiDB-lite"/>
    </source>
</evidence>
<sequence>MVVLMEEFNGLTLKRKGADEPELFDASGDDHSGCAASRAPPAALNTRASAVCEEESALVLYGEGGGRSDIEPARAPRLPCAATADWVRAMLREADSRTVRELLAGAAQEQGSDDLALAVAPWVPPLPVGEEAESSTAAEEADDDGDEGAAAMDVEEGEEPGLGSLMKKMKAGNFSLSLCLSVCLSELNCRCMIATIGLLSVKARAPRSLTEADAAPPASKPEYAEARPRALRPRRTSRLDATPAGPSSSGGSTPPVTHAAANRRHPRRRLPWRTTSPSGRPAAATGSATMQPISWAAPPENYKQLVIYNEDQPEVVQSELRPEPMKPGSPPPVPAT</sequence>
<proteinExistence type="predicted"/>